<dbReference type="InterPro" id="IPR029071">
    <property type="entry name" value="Ubiquitin-like_domsf"/>
</dbReference>
<evidence type="ECO:0000313" key="4">
    <source>
        <dbReference type="Proteomes" id="UP000310158"/>
    </source>
</evidence>
<evidence type="ECO:0000313" key="3">
    <source>
        <dbReference type="EMBL" id="THH09289.1"/>
    </source>
</evidence>
<comment type="caution">
    <text evidence="3">The sequence shown here is derived from an EMBL/GenBank/DDBJ whole genome shotgun (WGS) entry which is preliminary data.</text>
</comment>
<evidence type="ECO:0000256" key="1">
    <source>
        <dbReference type="SAM" id="MobiDB-lite"/>
    </source>
</evidence>
<feature type="region of interest" description="Disordered" evidence="1">
    <location>
        <begin position="350"/>
        <end position="395"/>
    </location>
</feature>
<dbReference type="Proteomes" id="UP000310158">
    <property type="component" value="Unassembled WGS sequence"/>
</dbReference>
<dbReference type="CDD" id="cd17080">
    <property type="entry name" value="Ubl_SLD2_Esc2_like"/>
    <property type="match status" value="1"/>
</dbReference>
<organism evidence="3 4">
    <name type="scientific">Bondarzewia mesenterica</name>
    <dbReference type="NCBI Taxonomy" id="1095465"/>
    <lineage>
        <taxon>Eukaryota</taxon>
        <taxon>Fungi</taxon>
        <taxon>Dikarya</taxon>
        <taxon>Basidiomycota</taxon>
        <taxon>Agaricomycotina</taxon>
        <taxon>Agaricomycetes</taxon>
        <taxon>Russulales</taxon>
        <taxon>Bondarzewiaceae</taxon>
        <taxon>Bondarzewia</taxon>
    </lineage>
</organism>
<feature type="compositionally biased region" description="Basic and acidic residues" evidence="1">
    <location>
        <begin position="386"/>
        <end position="395"/>
    </location>
</feature>
<feature type="region of interest" description="Disordered" evidence="1">
    <location>
        <begin position="1"/>
        <end position="42"/>
    </location>
</feature>
<dbReference type="OrthoDB" id="3365399at2759"/>
<proteinExistence type="predicted"/>
<gene>
    <name evidence="3" type="ORF">EW146_g8721</name>
</gene>
<evidence type="ECO:0000259" key="2">
    <source>
        <dbReference type="Pfam" id="PF11976"/>
    </source>
</evidence>
<feature type="compositionally biased region" description="Polar residues" evidence="1">
    <location>
        <begin position="18"/>
        <end position="32"/>
    </location>
</feature>
<dbReference type="Pfam" id="PF11976">
    <property type="entry name" value="Rad60-SLD"/>
    <property type="match status" value="1"/>
</dbReference>
<feature type="compositionally biased region" description="Basic residues" evidence="1">
    <location>
        <begin position="1"/>
        <end position="13"/>
    </location>
</feature>
<feature type="region of interest" description="Disordered" evidence="1">
    <location>
        <begin position="440"/>
        <end position="463"/>
    </location>
</feature>
<dbReference type="EMBL" id="SGPL01000642">
    <property type="protein sequence ID" value="THH09289.1"/>
    <property type="molecule type" value="Genomic_DNA"/>
</dbReference>
<sequence>MSRPRPRPRPRPAHRQESVTNSASSISKSLLTDETGGLPSTRAKSVRELELDREDTFFIKNRNRTAKEWKRLDQMEKGTLAQSITFQVLKTPLPPLCARDANLEIMQTNTVMNCPNGPGRKARRECFLIPMRNINFGQALAEAGNSDDEVEVVDGPSSNVVDGKSNHADQSRNAKKARSRSRSLTPPPKLSIQQIQNARNVVRQALESAPRPASPTQIYADDSADIAILDPELVSIARAVEKQAQFASFAERSNTPDRGGGPEVVQIKVKWCPHPLNQAAKPEVWGFKMNRHDAFSLVFDEVADIAGVLAENLILSYEGGRVYASATPHSLKIWAEAEMEASDKATFEYMREQRKQRRSVPPDHAAKKGRSPSRNPGGESDSDSGEESRSQTVEDKDDTFKLVVRSATTKDVTLTVRSTTTCGAIVKAFLRRAGLADKYPEGKSRRKSGAGGPRLMIDGDRIDPEVQISEAELEDGDQVEVVNL</sequence>
<keyword evidence="4" id="KW-1185">Reference proteome</keyword>
<feature type="domain" description="Rad60/SUMO-like" evidence="2">
    <location>
        <begin position="401"/>
        <end position="482"/>
    </location>
</feature>
<dbReference type="InterPro" id="IPR022617">
    <property type="entry name" value="Rad60/SUMO-like_dom"/>
</dbReference>
<accession>A0A4S4LCA2</accession>
<feature type="region of interest" description="Disordered" evidence="1">
    <location>
        <begin position="147"/>
        <end position="190"/>
    </location>
</feature>
<reference evidence="3 4" key="1">
    <citation type="submission" date="2019-02" db="EMBL/GenBank/DDBJ databases">
        <title>Genome sequencing of the rare red list fungi Bondarzewia mesenterica.</title>
        <authorList>
            <person name="Buettner E."/>
            <person name="Kellner H."/>
        </authorList>
    </citation>
    <scope>NUCLEOTIDE SEQUENCE [LARGE SCALE GENOMIC DNA]</scope>
    <source>
        <strain evidence="3 4">DSM 108281</strain>
    </source>
</reference>
<dbReference type="SUPFAM" id="SSF54236">
    <property type="entry name" value="Ubiquitin-like"/>
    <property type="match status" value="1"/>
</dbReference>
<protein>
    <recommendedName>
        <fullName evidence="2">Rad60/SUMO-like domain-containing protein</fullName>
    </recommendedName>
</protein>
<name>A0A4S4LCA2_9AGAM</name>
<dbReference type="AlphaFoldDB" id="A0A4S4LCA2"/>
<dbReference type="Gene3D" id="3.10.20.90">
    <property type="entry name" value="Phosphatidylinositol 3-kinase Catalytic Subunit, Chain A, domain 1"/>
    <property type="match status" value="2"/>
</dbReference>